<dbReference type="InterPro" id="IPR017972">
    <property type="entry name" value="Cyt_P450_CS"/>
</dbReference>
<dbReference type="GO" id="GO:0020037">
    <property type="term" value="F:heme binding"/>
    <property type="evidence" value="ECO:0007669"/>
    <property type="project" value="InterPro"/>
</dbReference>
<organism evidence="8 9">
    <name type="scientific">Plectosphaerella plurivora</name>
    <dbReference type="NCBI Taxonomy" id="936078"/>
    <lineage>
        <taxon>Eukaryota</taxon>
        <taxon>Fungi</taxon>
        <taxon>Dikarya</taxon>
        <taxon>Ascomycota</taxon>
        <taxon>Pezizomycotina</taxon>
        <taxon>Sordariomycetes</taxon>
        <taxon>Hypocreomycetidae</taxon>
        <taxon>Glomerellales</taxon>
        <taxon>Plectosphaerellaceae</taxon>
        <taxon>Plectosphaerella</taxon>
    </lineage>
</organism>
<evidence type="ECO:0000256" key="4">
    <source>
        <dbReference type="ARBA" id="ARBA00023004"/>
    </source>
</evidence>
<dbReference type="SUPFAM" id="SSF48264">
    <property type="entry name" value="Cytochrome P450"/>
    <property type="match status" value="1"/>
</dbReference>
<evidence type="ECO:0000256" key="6">
    <source>
        <dbReference type="PIRSR" id="PIRSR602403-1"/>
    </source>
</evidence>
<keyword evidence="7" id="KW-0560">Oxidoreductase</keyword>
<dbReference type="PRINTS" id="PR00465">
    <property type="entry name" value="EP450IV"/>
</dbReference>
<comment type="similarity">
    <text evidence="2 7">Belongs to the cytochrome P450 family.</text>
</comment>
<gene>
    <name evidence="8" type="ORF">F5X68DRAFT_222135</name>
</gene>
<dbReference type="GO" id="GO:0005506">
    <property type="term" value="F:iron ion binding"/>
    <property type="evidence" value="ECO:0007669"/>
    <property type="project" value="InterPro"/>
</dbReference>
<evidence type="ECO:0000313" key="8">
    <source>
        <dbReference type="EMBL" id="KAH6687154.1"/>
    </source>
</evidence>
<keyword evidence="4 6" id="KW-0408">Iron</keyword>
<dbReference type="EMBL" id="JAGSXJ010000011">
    <property type="protein sequence ID" value="KAH6687154.1"/>
    <property type="molecule type" value="Genomic_DNA"/>
</dbReference>
<name>A0A9P8VDB8_9PEZI</name>
<dbReference type="AlphaFoldDB" id="A0A9P8VDB8"/>
<dbReference type="CDD" id="cd11040">
    <property type="entry name" value="CYP7_CYP8-like"/>
    <property type="match status" value="1"/>
</dbReference>
<dbReference type="InterPro" id="IPR001128">
    <property type="entry name" value="Cyt_P450"/>
</dbReference>
<comment type="caution">
    <text evidence="8">The sequence shown here is derived from an EMBL/GenBank/DDBJ whole genome shotgun (WGS) entry which is preliminary data.</text>
</comment>
<evidence type="ECO:0000256" key="1">
    <source>
        <dbReference type="ARBA" id="ARBA00001971"/>
    </source>
</evidence>
<evidence type="ECO:0000256" key="5">
    <source>
        <dbReference type="ARBA" id="ARBA00023033"/>
    </source>
</evidence>
<accession>A0A9P8VDB8</accession>
<dbReference type="PROSITE" id="PS00086">
    <property type="entry name" value="CYTOCHROME_P450"/>
    <property type="match status" value="1"/>
</dbReference>
<comment type="cofactor">
    <cofactor evidence="1 6">
        <name>heme</name>
        <dbReference type="ChEBI" id="CHEBI:30413"/>
    </cofactor>
</comment>
<dbReference type="OrthoDB" id="1470350at2759"/>
<feature type="binding site" description="axial binding residue" evidence="6">
    <location>
        <position position="439"/>
    </location>
    <ligand>
        <name>heme</name>
        <dbReference type="ChEBI" id="CHEBI:30413"/>
    </ligand>
    <ligandPart>
        <name>Fe</name>
        <dbReference type="ChEBI" id="CHEBI:18248"/>
    </ligandPart>
</feature>
<dbReference type="InterPro" id="IPR036396">
    <property type="entry name" value="Cyt_P450_sf"/>
</dbReference>
<dbReference type="Gene3D" id="1.10.630.10">
    <property type="entry name" value="Cytochrome P450"/>
    <property type="match status" value="1"/>
</dbReference>
<protein>
    <submittedName>
        <fullName evidence="8">Cytochrome P450</fullName>
    </submittedName>
</protein>
<dbReference type="PANTHER" id="PTHR47582:SF1">
    <property type="entry name" value="P450, PUTATIVE (EUROFUNG)-RELATED"/>
    <property type="match status" value="1"/>
</dbReference>
<sequence length="507" mass="56222">MAVAENARSLTWTSAIAAVPLIWLALARLVSPTFDPREPPPLWPTFPIIGHIVSILREAASFYPRLLKEKGLPILSLPVVNKKIYVISSPGLIAAAMKNPDLTFEPFLLELSAGAIGMTQKHRDIVSRDGNIDKGMDLTRLCLKGQPLAKLNVAALDALAEPLHAIDDGQDLVVPDVWNWIRDVLGQGISKSLFGEKNPLTKELFADISVYEAGLPLLARGYDLFVPKSVAARKRIVTALQRYYTARHDEDETASDFVRGRASHWRQAGATDEDVGVLELTTPWAGSTNTVPSCAWFFLNIFSRPDLVARIRAEVEAFSPILTSEDGTKKCTMDVVKLESSCPVLGAAYRETLRIYQNNLGMRRVVRDTTLRDPADGREYLLREGVDVHWQSLVTHTLPTVWGETWQTFDPERFLDVPLSEEKKRRGASIPFGGGKHLCPGRHFALVENLGFVAMLAAGFDIEGVLVPDSKDPIMGIGSRRPVWGTANRSIRVRRRQGWKGVTWSFA</sequence>
<proteinExistence type="inferred from homology"/>
<dbReference type="Proteomes" id="UP000770015">
    <property type="component" value="Unassembled WGS sequence"/>
</dbReference>
<keyword evidence="5 7" id="KW-0503">Monooxygenase</keyword>
<evidence type="ECO:0000256" key="3">
    <source>
        <dbReference type="ARBA" id="ARBA00022723"/>
    </source>
</evidence>
<dbReference type="InterPro" id="IPR053007">
    <property type="entry name" value="CYP450_monoxygenase_sec-met"/>
</dbReference>
<evidence type="ECO:0000256" key="7">
    <source>
        <dbReference type="RuleBase" id="RU000461"/>
    </source>
</evidence>
<dbReference type="InterPro" id="IPR002403">
    <property type="entry name" value="Cyt_P450_E_grp-IV"/>
</dbReference>
<dbReference type="GO" id="GO:0016705">
    <property type="term" value="F:oxidoreductase activity, acting on paired donors, with incorporation or reduction of molecular oxygen"/>
    <property type="evidence" value="ECO:0007669"/>
    <property type="project" value="InterPro"/>
</dbReference>
<evidence type="ECO:0000313" key="9">
    <source>
        <dbReference type="Proteomes" id="UP000770015"/>
    </source>
</evidence>
<dbReference type="Pfam" id="PF00067">
    <property type="entry name" value="p450"/>
    <property type="match status" value="1"/>
</dbReference>
<evidence type="ECO:0000256" key="2">
    <source>
        <dbReference type="ARBA" id="ARBA00010617"/>
    </source>
</evidence>
<keyword evidence="6 7" id="KW-0349">Heme</keyword>
<dbReference type="GO" id="GO:0004497">
    <property type="term" value="F:monooxygenase activity"/>
    <property type="evidence" value="ECO:0007669"/>
    <property type="project" value="UniProtKB-KW"/>
</dbReference>
<keyword evidence="3 6" id="KW-0479">Metal-binding</keyword>
<keyword evidence="9" id="KW-1185">Reference proteome</keyword>
<reference evidence="8" key="1">
    <citation type="journal article" date="2021" name="Nat. Commun.">
        <title>Genetic determinants of endophytism in the Arabidopsis root mycobiome.</title>
        <authorList>
            <person name="Mesny F."/>
            <person name="Miyauchi S."/>
            <person name="Thiergart T."/>
            <person name="Pickel B."/>
            <person name="Atanasova L."/>
            <person name="Karlsson M."/>
            <person name="Huettel B."/>
            <person name="Barry K.W."/>
            <person name="Haridas S."/>
            <person name="Chen C."/>
            <person name="Bauer D."/>
            <person name="Andreopoulos W."/>
            <person name="Pangilinan J."/>
            <person name="LaButti K."/>
            <person name="Riley R."/>
            <person name="Lipzen A."/>
            <person name="Clum A."/>
            <person name="Drula E."/>
            <person name="Henrissat B."/>
            <person name="Kohler A."/>
            <person name="Grigoriev I.V."/>
            <person name="Martin F.M."/>
            <person name="Hacquard S."/>
        </authorList>
    </citation>
    <scope>NUCLEOTIDE SEQUENCE</scope>
    <source>
        <strain evidence="8">MPI-SDFR-AT-0117</strain>
    </source>
</reference>
<dbReference type="PANTHER" id="PTHR47582">
    <property type="entry name" value="P450, PUTATIVE (EUROFUNG)-RELATED"/>
    <property type="match status" value="1"/>
</dbReference>